<dbReference type="AlphaFoldDB" id="A0A498IU51"/>
<dbReference type="Proteomes" id="UP000290289">
    <property type="component" value="Chromosome 10"/>
</dbReference>
<proteinExistence type="predicted"/>
<evidence type="ECO:0000313" key="1">
    <source>
        <dbReference type="EMBL" id="RXH85725.1"/>
    </source>
</evidence>
<name>A0A498IU51_MALDO</name>
<gene>
    <name evidence="1" type="ORF">DVH24_009546</name>
</gene>
<sequence length="78" mass="8951">MVASSSVITAMVVDSPYDARLSLLNKCRVWWKAGWNTQTALLEPSDPQRPCIRIHPWYLGLKFPLSDILKVILICYIF</sequence>
<dbReference type="EMBL" id="RDQH01000336">
    <property type="protein sequence ID" value="RXH85725.1"/>
    <property type="molecule type" value="Genomic_DNA"/>
</dbReference>
<reference evidence="1 2" key="1">
    <citation type="submission" date="2018-10" db="EMBL/GenBank/DDBJ databases">
        <title>A high-quality apple genome assembly.</title>
        <authorList>
            <person name="Hu J."/>
        </authorList>
    </citation>
    <scope>NUCLEOTIDE SEQUENCE [LARGE SCALE GENOMIC DNA]</scope>
    <source>
        <strain evidence="2">cv. HFTH1</strain>
        <tissue evidence="1">Young leaf</tissue>
    </source>
</reference>
<protein>
    <submittedName>
        <fullName evidence="1">Uncharacterized protein</fullName>
    </submittedName>
</protein>
<accession>A0A498IU51</accession>
<evidence type="ECO:0000313" key="2">
    <source>
        <dbReference type="Proteomes" id="UP000290289"/>
    </source>
</evidence>
<organism evidence="1 2">
    <name type="scientific">Malus domestica</name>
    <name type="common">Apple</name>
    <name type="synonym">Pyrus malus</name>
    <dbReference type="NCBI Taxonomy" id="3750"/>
    <lineage>
        <taxon>Eukaryota</taxon>
        <taxon>Viridiplantae</taxon>
        <taxon>Streptophyta</taxon>
        <taxon>Embryophyta</taxon>
        <taxon>Tracheophyta</taxon>
        <taxon>Spermatophyta</taxon>
        <taxon>Magnoliopsida</taxon>
        <taxon>eudicotyledons</taxon>
        <taxon>Gunneridae</taxon>
        <taxon>Pentapetalae</taxon>
        <taxon>rosids</taxon>
        <taxon>fabids</taxon>
        <taxon>Rosales</taxon>
        <taxon>Rosaceae</taxon>
        <taxon>Amygdaloideae</taxon>
        <taxon>Maleae</taxon>
        <taxon>Malus</taxon>
    </lineage>
</organism>
<comment type="caution">
    <text evidence="1">The sequence shown here is derived from an EMBL/GenBank/DDBJ whole genome shotgun (WGS) entry which is preliminary data.</text>
</comment>
<keyword evidence="2" id="KW-1185">Reference proteome</keyword>